<feature type="transmembrane region" description="Helical" evidence="7">
    <location>
        <begin position="114"/>
        <end position="131"/>
    </location>
</feature>
<dbReference type="PANTHER" id="PTHR47371:SF3">
    <property type="entry name" value="PHOSPHOGLYCEROL TRANSFERASE I"/>
    <property type="match status" value="1"/>
</dbReference>
<evidence type="ECO:0000256" key="4">
    <source>
        <dbReference type="ARBA" id="ARBA00022692"/>
    </source>
</evidence>
<sequence length="635" mass="74448">MSIKQKTISLCFFLLFFIIIEILTFHALGLGFAPNYFMLDVAFVAVLGSIVFIIKSDKAVRIYLTSWIFLFTMLYITNTTMFRLFGDIFTLEKLFLVNEADQVFEFNFIEFQDIRRSVMLFISFIIVNRIMKRLFTVNEPSASYNRRIQISVFLGILIINILVFKVGTAHAAKNIYINGEKFTEEFYVTSLKKSAFSFYGMLSFYYKEAEVSLSAPNDEVDFGKIDSQETTKYHGLLEGKNVITIMIESGQEMAINRELTPNLYKLRKEGVYFSENYSVNKTNVSEHIGIVGSYPSTPYSVGKREYDLPFTVPHLLNDDYITTYFHDNNGDFYKRDTLMQQLGFEHYYLHDELFPEELPNWDGSWNWGGDYTLDSVAIERILPHMIHEDQLFYSFWTTLSTHGPYADTSRSNRDLFIENGYFDQIEEAEQNGDWVNRMQDDLQGEFQFKYYQAAMMDLDVAVGRVVEELENNDLLDDTIIILYSDHHAYYHDLHLRKHGLTSDESYKMDLLYDTNLYMWNPTLNAAVEKDFGTTTMHTFSSPYIVVPTLLDLLGESYDSDWYVSLSYFDEDYLPLFYSHQHNAVMNNVLYTVDCENIIYEAKEVDEQYREDFLRDSMKLLQRQSNISEMYVEKEE</sequence>
<dbReference type="InterPro" id="IPR017850">
    <property type="entry name" value="Alkaline_phosphatase_core_sf"/>
</dbReference>
<dbReference type="OrthoDB" id="5901192at2"/>
<keyword evidence="4 7" id="KW-0812">Transmembrane</keyword>
<organism evidence="9 10">
    <name type="scientific">Haloplasma contractile SSD-17B</name>
    <dbReference type="NCBI Taxonomy" id="1033810"/>
    <lineage>
        <taxon>Bacteria</taxon>
        <taxon>Bacillati</taxon>
        <taxon>Mycoplasmatota</taxon>
        <taxon>Mollicutes</taxon>
        <taxon>Haloplasmatales</taxon>
        <taxon>Haloplasmataceae</taxon>
        <taxon>Haloplasma</taxon>
    </lineage>
</organism>
<evidence type="ECO:0000256" key="2">
    <source>
        <dbReference type="ARBA" id="ARBA00004936"/>
    </source>
</evidence>
<dbReference type="EMBL" id="AFNU02000007">
    <property type="protein sequence ID" value="ERJ11879.1"/>
    <property type="molecule type" value="Genomic_DNA"/>
</dbReference>
<dbReference type="PANTHER" id="PTHR47371">
    <property type="entry name" value="LIPOTEICHOIC ACID SYNTHASE"/>
    <property type="match status" value="1"/>
</dbReference>
<dbReference type="InterPro" id="IPR050448">
    <property type="entry name" value="OpgB/LTA_synthase_biosynth"/>
</dbReference>
<dbReference type="Pfam" id="PF00884">
    <property type="entry name" value="Sulfatase"/>
    <property type="match status" value="1"/>
</dbReference>
<evidence type="ECO:0000256" key="1">
    <source>
        <dbReference type="ARBA" id="ARBA00004651"/>
    </source>
</evidence>
<feature type="transmembrane region" description="Helical" evidence="7">
    <location>
        <begin position="7"/>
        <end position="30"/>
    </location>
</feature>
<dbReference type="eggNOG" id="COG1368">
    <property type="taxonomic scope" value="Bacteria"/>
</dbReference>
<evidence type="ECO:0000259" key="8">
    <source>
        <dbReference type="Pfam" id="PF00884"/>
    </source>
</evidence>
<dbReference type="AlphaFoldDB" id="F7PRP1"/>
<dbReference type="Gene3D" id="3.40.720.10">
    <property type="entry name" value="Alkaline Phosphatase, subunit A"/>
    <property type="match status" value="1"/>
</dbReference>
<dbReference type="Proteomes" id="UP000005707">
    <property type="component" value="Unassembled WGS sequence"/>
</dbReference>
<keyword evidence="5 7" id="KW-1133">Transmembrane helix</keyword>
<dbReference type="InParanoid" id="F7PRP1"/>
<name>F7PRP1_9MOLU</name>
<protein>
    <submittedName>
        <fullName evidence="9">Arylsulfatase protein</fullName>
    </submittedName>
</protein>
<evidence type="ECO:0000256" key="3">
    <source>
        <dbReference type="ARBA" id="ARBA00022475"/>
    </source>
</evidence>
<dbReference type="GO" id="GO:0005886">
    <property type="term" value="C:plasma membrane"/>
    <property type="evidence" value="ECO:0007669"/>
    <property type="project" value="UniProtKB-SubCell"/>
</dbReference>
<keyword evidence="3" id="KW-1003">Cell membrane</keyword>
<accession>F7PRP1</accession>
<keyword evidence="10" id="KW-1185">Reference proteome</keyword>
<dbReference type="Gene3D" id="3.30.1120.170">
    <property type="match status" value="1"/>
</dbReference>
<proteinExistence type="predicted"/>
<reference evidence="9 10" key="1">
    <citation type="journal article" date="2011" name="J. Bacteriol.">
        <title>Genome sequence of Haloplasma contractile, an unusual contractile bacterium from a deep-sea anoxic brine lake.</title>
        <authorList>
            <person name="Antunes A."/>
            <person name="Alam I."/>
            <person name="El Dorry H."/>
            <person name="Siam R."/>
            <person name="Robertson A."/>
            <person name="Bajic V.B."/>
            <person name="Stingl U."/>
        </authorList>
    </citation>
    <scope>NUCLEOTIDE SEQUENCE [LARGE SCALE GENOMIC DNA]</scope>
    <source>
        <strain evidence="9 10">SSD-17B</strain>
    </source>
</reference>
<dbReference type="STRING" id="1033810.HLPCO_002119"/>
<reference evidence="9 10" key="2">
    <citation type="journal article" date="2013" name="PLoS ONE">
        <title>INDIGO - INtegrated Data Warehouse of MIcrobial GenOmes with Examples from the Red Sea Extremophiles.</title>
        <authorList>
            <person name="Alam I."/>
            <person name="Antunes A."/>
            <person name="Kamau A.A."/>
            <person name="Ba Alawi W."/>
            <person name="Kalkatawi M."/>
            <person name="Stingl U."/>
            <person name="Bajic V.B."/>
        </authorList>
    </citation>
    <scope>NUCLEOTIDE SEQUENCE [LARGE SCALE GENOMIC DNA]</scope>
    <source>
        <strain evidence="9 10">SSD-17B</strain>
    </source>
</reference>
<keyword evidence="6 7" id="KW-0472">Membrane</keyword>
<dbReference type="RefSeq" id="WP_008824500.1">
    <property type="nucleotide sequence ID" value="NZ_AFNU02000007.1"/>
</dbReference>
<evidence type="ECO:0000313" key="10">
    <source>
        <dbReference type="Proteomes" id="UP000005707"/>
    </source>
</evidence>
<comment type="pathway">
    <text evidence="2">Cell wall biogenesis; lipoteichoic acid biosynthesis.</text>
</comment>
<feature type="domain" description="Sulfatase N-terminal" evidence="8">
    <location>
        <begin position="240"/>
        <end position="554"/>
    </location>
</feature>
<evidence type="ECO:0000313" key="9">
    <source>
        <dbReference type="EMBL" id="ERJ11879.1"/>
    </source>
</evidence>
<dbReference type="SUPFAM" id="SSF53649">
    <property type="entry name" value="Alkaline phosphatase-like"/>
    <property type="match status" value="1"/>
</dbReference>
<evidence type="ECO:0000256" key="6">
    <source>
        <dbReference type="ARBA" id="ARBA00023136"/>
    </source>
</evidence>
<feature type="transmembrane region" description="Helical" evidence="7">
    <location>
        <begin position="66"/>
        <end position="86"/>
    </location>
</feature>
<gene>
    <name evidence="9" type="ORF">HLPCO_002119</name>
</gene>
<evidence type="ECO:0000256" key="7">
    <source>
        <dbReference type="SAM" id="Phobius"/>
    </source>
</evidence>
<dbReference type="InterPro" id="IPR000917">
    <property type="entry name" value="Sulfatase_N"/>
</dbReference>
<evidence type="ECO:0000256" key="5">
    <source>
        <dbReference type="ARBA" id="ARBA00022989"/>
    </source>
</evidence>
<feature type="transmembrane region" description="Helical" evidence="7">
    <location>
        <begin position="152"/>
        <end position="172"/>
    </location>
</feature>
<comment type="caution">
    <text evidence="9">The sequence shown here is derived from an EMBL/GenBank/DDBJ whole genome shotgun (WGS) entry which is preliminary data.</text>
</comment>
<comment type="subcellular location">
    <subcellularLocation>
        <location evidence="1">Cell membrane</location>
        <topology evidence="1">Multi-pass membrane protein</topology>
    </subcellularLocation>
</comment>
<feature type="transmembrane region" description="Helical" evidence="7">
    <location>
        <begin position="36"/>
        <end position="54"/>
    </location>
</feature>